<sequence>MPILIVLMLAAPPLPLPPCRVARLQVSLDGRGGDFNGMSHSGTKLSIRNIGPDCMLVALPTIQLGDARNRIVPAVRQAPRGMHPGPVMVPVRLAAGHRAAAEIRWVSGPVFPHSRSVHATRITVKIGTRTLTAALPATLYGAVGKPTTFEQTPLHAIEGVAAG</sequence>
<name>A0ABQ3LV57_9SPHN</name>
<organism evidence="2 3">
    <name type="scientific">Sphingomonas glacialis</name>
    <dbReference type="NCBI Taxonomy" id="658225"/>
    <lineage>
        <taxon>Bacteria</taxon>
        <taxon>Pseudomonadati</taxon>
        <taxon>Pseudomonadota</taxon>
        <taxon>Alphaproteobacteria</taxon>
        <taxon>Sphingomonadales</taxon>
        <taxon>Sphingomonadaceae</taxon>
        <taxon>Sphingomonas</taxon>
    </lineage>
</organism>
<evidence type="ECO:0000313" key="2">
    <source>
        <dbReference type="EMBL" id="GHH24284.1"/>
    </source>
</evidence>
<dbReference type="Pfam" id="PF14016">
    <property type="entry name" value="DUF4232"/>
    <property type="match status" value="1"/>
</dbReference>
<dbReference type="Proteomes" id="UP000652430">
    <property type="component" value="Unassembled WGS sequence"/>
</dbReference>
<gene>
    <name evidence="2" type="ORF">GCM10008023_36290</name>
</gene>
<proteinExistence type="predicted"/>
<evidence type="ECO:0000313" key="3">
    <source>
        <dbReference type="Proteomes" id="UP000652430"/>
    </source>
</evidence>
<protein>
    <recommendedName>
        <fullName evidence="1">DUF4232 domain-containing protein</fullName>
    </recommendedName>
</protein>
<comment type="caution">
    <text evidence="2">The sequence shown here is derived from an EMBL/GenBank/DDBJ whole genome shotgun (WGS) entry which is preliminary data.</text>
</comment>
<dbReference type="InterPro" id="IPR025326">
    <property type="entry name" value="DUF4232"/>
</dbReference>
<reference evidence="3" key="1">
    <citation type="journal article" date="2019" name="Int. J. Syst. Evol. Microbiol.">
        <title>The Global Catalogue of Microorganisms (GCM) 10K type strain sequencing project: providing services to taxonomists for standard genome sequencing and annotation.</title>
        <authorList>
            <consortium name="The Broad Institute Genomics Platform"/>
            <consortium name="The Broad Institute Genome Sequencing Center for Infectious Disease"/>
            <person name="Wu L."/>
            <person name="Ma J."/>
        </authorList>
    </citation>
    <scope>NUCLEOTIDE SEQUENCE [LARGE SCALE GENOMIC DNA]</scope>
    <source>
        <strain evidence="3">CGMCC 1.8957</strain>
    </source>
</reference>
<dbReference type="EMBL" id="BNAQ01000006">
    <property type="protein sequence ID" value="GHH24284.1"/>
    <property type="molecule type" value="Genomic_DNA"/>
</dbReference>
<keyword evidence="3" id="KW-1185">Reference proteome</keyword>
<accession>A0ABQ3LV57</accession>
<feature type="domain" description="DUF4232" evidence="1">
    <location>
        <begin position="19"/>
        <end position="136"/>
    </location>
</feature>
<evidence type="ECO:0000259" key="1">
    <source>
        <dbReference type="Pfam" id="PF14016"/>
    </source>
</evidence>